<protein>
    <submittedName>
        <fullName evidence="1">Uncharacterized protein</fullName>
    </submittedName>
</protein>
<sequence>MKPDNEQKQQQAATAASVQVSSQGKVASVPAIDRLKEFGGFSFLENIIDGYSN</sequence>
<organism evidence="1 2">
    <name type="scientific">Phocaeicola coprophilus DSM 18228 = JCM 13818</name>
    <dbReference type="NCBI Taxonomy" id="547042"/>
    <lineage>
        <taxon>Bacteria</taxon>
        <taxon>Pseudomonadati</taxon>
        <taxon>Bacteroidota</taxon>
        <taxon>Bacteroidia</taxon>
        <taxon>Bacteroidales</taxon>
        <taxon>Bacteroidaceae</taxon>
        <taxon>Phocaeicola</taxon>
    </lineage>
</organism>
<feature type="non-terminal residue" evidence="1">
    <location>
        <position position="53"/>
    </location>
</feature>
<name>S0F6I1_9BACT</name>
<evidence type="ECO:0000313" key="1">
    <source>
        <dbReference type="EMBL" id="EEF75943.1"/>
    </source>
</evidence>
<comment type="caution">
    <text evidence="1">The sequence shown here is derived from an EMBL/GenBank/DDBJ whole genome shotgun (WGS) entry which is preliminary data.</text>
</comment>
<dbReference type="STRING" id="547042.BACCOPRO_01437"/>
<proteinExistence type="predicted"/>
<evidence type="ECO:0000313" key="2">
    <source>
        <dbReference type="Proteomes" id="UP000014073"/>
    </source>
</evidence>
<reference evidence="1 2" key="1">
    <citation type="submission" date="2008-12" db="EMBL/GenBank/DDBJ databases">
        <authorList>
            <person name="Fulton L."/>
            <person name="Clifton S."/>
            <person name="Fulton B."/>
            <person name="Xu J."/>
            <person name="Minx P."/>
            <person name="Pepin K.H."/>
            <person name="Johnson M."/>
            <person name="Bhonagiri V."/>
            <person name="Nash W.E."/>
            <person name="Mardis E.R."/>
            <person name="Wilson R.K."/>
        </authorList>
    </citation>
    <scope>NUCLEOTIDE SEQUENCE [LARGE SCALE GENOMIC DNA]</scope>
    <source>
        <strain evidence="1 2">DSM 18228</strain>
    </source>
</reference>
<dbReference type="AlphaFoldDB" id="S0F6I1"/>
<dbReference type="EMBL" id="ACBW01000104">
    <property type="protein sequence ID" value="EEF75943.1"/>
    <property type="molecule type" value="Genomic_DNA"/>
</dbReference>
<accession>S0F6I1</accession>
<keyword evidence="2" id="KW-1185">Reference proteome</keyword>
<gene>
    <name evidence="1" type="ORF">BACCOPRO_01437</name>
</gene>
<dbReference type="HOGENOM" id="CLU_3072991_0_0_10"/>
<dbReference type="Proteomes" id="UP000014073">
    <property type="component" value="Unassembled WGS sequence"/>
</dbReference>